<feature type="domain" description="Luciferase-like" evidence="1">
    <location>
        <begin position="30"/>
        <end position="279"/>
    </location>
</feature>
<dbReference type="GO" id="GO:0016705">
    <property type="term" value="F:oxidoreductase activity, acting on paired donors, with incorporation or reduction of molecular oxygen"/>
    <property type="evidence" value="ECO:0007669"/>
    <property type="project" value="InterPro"/>
</dbReference>
<evidence type="ECO:0000313" key="2">
    <source>
        <dbReference type="EMBL" id="GII23406.1"/>
    </source>
</evidence>
<dbReference type="Proteomes" id="UP000599074">
    <property type="component" value="Unassembled WGS sequence"/>
</dbReference>
<dbReference type="InterPro" id="IPR019922">
    <property type="entry name" value="Lucif-like_OxRdatse_MSMEG_4141"/>
</dbReference>
<dbReference type="InterPro" id="IPR011251">
    <property type="entry name" value="Luciferase-like_dom"/>
</dbReference>
<dbReference type="PANTHER" id="PTHR43244:SF2">
    <property type="entry name" value="CONSERVED HYPOTHETICAL ALANINE AND PROLINE-RICH PROTEIN"/>
    <property type="match status" value="1"/>
</dbReference>
<comment type="caution">
    <text evidence="2">The sequence shown here is derived from an EMBL/GenBank/DDBJ whole genome shotgun (WGS) entry which is preliminary data.</text>
</comment>
<dbReference type="RefSeq" id="WP_168115907.1">
    <property type="nucleotide sequence ID" value="NZ_BOON01000028.1"/>
</dbReference>
<dbReference type="InterPro" id="IPR050564">
    <property type="entry name" value="F420-G6PD/mer"/>
</dbReference>
<dbReference type="Pfam" id="PF00296">
    <property type="entry name" value="Bac_luciferase"/>
    <property type="match status" value="1"/>
</dbReference>
<organism evidence="2 3">
    <name type="scientific">Planosporangium mesophilum</name>
    <dbReference type="NCBI Taxonomy" id="689768"/>
    <lineage>
        <taxon>Bacteria</taxon>
        <taxon>Bacillati</taxon>
        <taxon>Actinomycetota</taxon>
        <taxon>Actinomycetes</taxon>
        <taxon>Micromonosporales</taxon>
        <taxon>Micromonosporaceae</taxon>
        <taxon>Planosporangium</taxon>
    </lineage>
</organism>
<evidence type="ECO:0000259" key="1">
    <source>
        <dbReference type="Pfam" id="PF00296"/>
    </source>
</evidence>
<dbReference type="AlphaFoldDB" id="A0A8J3X144"/>
<dbReference type="EMBL" id="BOON01000028">
    <property type="protein sequence ID" value="GII23406.1"/>
    <property type="molecule type" value="Genomic_DNA"/>
</dbReference>
<reference evidence="2" key="1">
    <citation type="submission" date="2021-01" db="EMBL/GenBank/DDBJ databases">
        <title>Whole genome shotgun sequence of Planosporangium mesophilum NBRC 109066.</title>
        <authorList>
            <person name="Komaki H."/>
            <person name="Tamura T."/>
        </authorList>
    </citation>
    <scope>NUCLEOTIDE SEQUENCE</scope>
    <source>
        <strain evidence="2">NBRC 109066</strain>
    </source>
</reference>
<accession>A0A8J3X144</accession>
<evidence type="ECO:0000313" key="3">
    <source>
        <dbReference type="Proteomes" id="UP000599074"/>
    </source>
</evidence>
<dbReference type="SUPFAM" id="SSF51679">
    <property type="entry name" value="Bacterial luciferase-like"/>
    <property type="match status" value="1"/>
</dbReference>
<gene>
    <name evidence="2" type="ORF">Pme01_30030</name>
</gene>
<dbReference type="NCBIfam" id="TIGR03620">
    <property type="entry name" value="F420_MSMEG_4141"/>
    <property type="match status" value="1"/>
</dbReference>
<sequence>MSQQERSLGTAELKQRIGRVGVWTFALGREPASSERAAAAQLEELGYGTLWLGEAPWTKEALVHSALLLEGTRRLVVATGIANIWGRDPTAAWNGANALAEAAGGRFLLGLGVSHAPLVKPRGTEYRSPVEHMRAYLDAMDAVEHDFPVPEAPPRMLAALRRRMLELAAQRSHGAHSYFVPPEHTARARAVLGPDPVLAPEQAFVLDTDPVRARRAAREYMAFYLGLPNYVNNLRELGFGDADFADGGSDALVDTIVVWGEPQTIADRVRAHHDAGADHVCVQPVTATAREQLEHLRAMAPALSGVGLRSRVPRTTAG</sequence>
<dbReference type="PANTHER" id="PTHR43244">
    <property type="match status" value="1"/>
</dbReference>
<dbReference type="Gene3D" id="3.20.20.30">
    <property type="entry name" value="Luciferase-like domain"/>
    <property type="match status" value="1"/>
</dbReference>
<keyword evidence="3" id="KW-1185">Reference proteome</keyword>
<dbReference type="InterPro" id="IPR036661">
    <property type="entry name" value="Luciferase-like_sf"/>
</dbReference>
<proteinExistence type="predicted"/>
<name>A0A8J3X144_9ACTN</name>
<protein>
    <submittedName>
        <fullName evidence="2">LLM class F420-dependent oxidoreductase</fullName>
    </submittedName>
</protein>